<reference evidence="2" key="1">
    <citation type="submission" date="2019-11" db="EMBL/GenBank/DDBJ databases">
        <authorList>
            <person name="Feng L."/>
        </authorList>
    </citation>
    <scope>NUCLEOTIDE SEQUENCE</scope>
    <source>
        <strain evidence="2">AundefinedLFYP135</strain>
    </source>
</reference>
<evidence type="ECO:0000256" key="1">
    <source>
        <dbReference type="SAM" id="MobiDB-lite"/>
    </source>
</evidence>
<feature type="compositionally biased region" description="Pro residues" evidence="1">
    <location>
        <begin position="46"/>
        <end position="67"/>
    </location>
</feature>
<organism evidence="2">
    <name type="scientific">uncultured Anaerotruncus sp</name>
    <dbReference type="NCBI Taxonomy" id="905011"/>
    <lineage>
        <taxon>Bacteria</taxon>
        <taxon>Bacillati</taxon>
        <taxon>Bacillota</taxon>
        <taxon>Clostridia</taxon>
        <taxon>Eubacteriales</taxon>
        <taxon>Oscillospiraceae</taxon>
        <taxon>Anaerotruncus</taxon>
        <taxon>environmental samples</taxon>
    </lineage>
</organism>
<feature type="region of interest" description="Disordered" evidence="1">
    <location>
        <begin position="1"/>
        <end position="70"/>
    </location>
</feature>
<accession>A0A6N2UZM6</accession>
<proteinExistence type="predicted"/>
<gene>
    <name evidence="2" type="ORF">AULFYP135_02112</name>
</gene>
<dbReference type="EMBL" id="CACRSL010000004">
    <property type="protein sequence ID" value="VYT22172.1"/>
    <property type="molecule type" value="Genomic_DNA"/>
</dbReference>
<name>A0A6N2UZM6_9FIRM</name>
<sequence length="149" mass="16407">MTWNSSSSYSDDDVMRMQQDAVRRVKEMQAKAQSTLETVNREHPDPPPPPRKPGPPQRRQPPPPVPSPVEQLKDLGQQVLPAVEDVLEGGSIADLINAFLPQDDDSAVGGVLKALKLDGEKILILGLLLFLMNAKADKTILLALFYLLF</sequence>
<evidence type="ECO:0000313" key="2">
    <source>
        <dbReference type="EMBL" id="VYT22172.1"/>
    </source>
</evidence>
<dbReference type="AlphaFoldDB" id="A0A6N2UZM6"/>
<protein>
    <submittedName>
        <fullName evidence="2">Uncharacterized protein</fullName>
    </submittedName>
</protein>